<dbReference type="InterPro" id="IPR003445">
    <property type="entry name" value="Cat_transpt"/>
</dbReference>
<comment type="caution">
    <text evidence="10">The sequence shown here is derived from an EMBL/GenBank/DDBJ whole genome shotgun (WGS) entry which is preliminary data.</text>
</comment>
<evidence type="ECO:0000256" key="1">
    <source>
        <dbReference type="ARBA" id="ARBA00004651"/>
    </source>
</evidence>
<evidence type="ECO:0000256" key="3">
    <source>
        <dbReference type="ARBA" id="ARBA00022448"/>
    </source>
</evidence>
<reference evidence="10 11" key="1">
    <citation type="submission" date="2020-04" db="EMBL/GenBank/DDBJ databases">
        <authorList>
            <person name="Hitch T.C.A."/>
            <person name="Wylensek D."/>
            <person name="Clavel T."/>
        </authorList>
    </citation>
    <scope>NUCLEOTIDE SEQUENCE [LARGE SCALE GENOMIC DNA]</scope>
    <source>
        <strain evidence="10 11">Oil-RF-744-FAT-WT-6-1</strain>
    </source>
</reference>
<dbReference type="Proteomes" id="UP000591071">
    <property type="component" value="Unassembled WGS sequence"/>
</dbReference>
<dbReference type="RefSeq" id="WP_170087769.1">
    <property type="nucleotide sequence ID" value="NZ_JABAFG010000014.1"/>
</dbReference>
<feature type="transmembrane region" description="Helical" evidence="9">
    <location>
        <begin position="140"/>
        <end position="161"/>
    </location>
</feature>
<name>A0A848C0E0_9FIRM</name>
<evidence type="ECO:0000313" key="10">
    <source>
        <dbReference type="EMBL" id="NME28769.1"/>
    </source>
</evidence>
<dbReference type="GO" id="GO:0008324">
    <property type="term" value="F:monoatomic cation transmembrane transporter activity"/>
    <property type="evidence" value="ECO:0007669"/>
    <property type="project" value="InterPro"/>
</dbReference>
<evidence type="ECO:0000256" key="6">
    <source>
        <dbReference type="ARBA" id="ARBA00022989"/>
    </source>
</evidence>
<dbReference type="EMBL" id="JABAFG010000014">
    <property type="protein sequence ID" value="NME28769.1"/>
    <property type="molecule type" value="Genomic_DNA"/>
</dbReference>
<keyword evidence="5 9" id="KW-0812">Transmembrane</keyword>
<comment type="similarity">
    <text evidence="2">Belongs to the TrkH potassium transport family.</text>
</comment>
<dbReference type="AlphaFoldDB" id="A0A848C0E0"/>
<feature type="transmembrane region" description="Helical" evidence="9">
    <location>
        <begin position="391"/>
        <end position="414"/>
    </location>
</feature>
<feature type="transmembrane region" description="Helical" evidence="9">
    <location>
        <begin position="267"/>
        <end position="288"/>
    </location>
</feature>
<keyword evidence="6 9" id="KW-1133">Transmembrane helix</keyword>
<evidence type="ECO:0000256" key="7">
    <source>
        <dbReference type="ARBA" id="ARBA00023065"/>
    </source>
</evidence>
<evidence type="ECO:0000256" key="9">
    <source>
        <dbReference type="SAM" id="Phobius"/>
    </source>
</evidence>
<accession>A0A848C0E0</accession>
<feature type="transmembrane region" description="Helical" evidence="9">
    <location>
        <begin position="451"/>
        <end position="475"/>
    </location>
</feature>
<keyword evidence="8 9" id="KW-0472">Membrane</keyword>
<gene>
    <name evidence="10" type="ORF">HF872_09090</name>
</gene>
<evidence type="ECO:0000313" key="11">
    <source>
        <dbReference type="Proteomes" id="UP000591071"/>
    </source>
</evidence>
<evidence type="ECO:0000256" key="4">
    <source>
        <dbReference type="ARBA" id="ARBA00022475"/>
    </source>
</evidence>
<feature type="transmembrane region" description="Helical" evidence="9">
    <location>
        <begin position="38"/>
        <end position="57"/>
    </location>
</feature>
<feature type="transmembrane region" description="Helical" evidence="9">
    <location>
        <begin position="420"/>
        <end position="439"/>
    </location>
</feature>
<feature type="transmembrane region" description="Helical" evidence="9">
    <location>
        <begin position="182"/>
        <end position="204"/>
    </location>
</feature>
<dbReference type="GO" id="GO:0005886">
    <property type="term" value="C:plasma membrane"/>
    <property type="evidence" value="ECO:0007669"/>
    <property type="project" value="UniProtKB-SubCell"/>
</dbReference>
<evidence type="ECO:0000256" key="5">
    <source>
        <dbReference type="ARBA" id="ARBA00022692"/>
    </source>
</evidence>
<keyword evidence="4" id="KW-1003">Cell membrane</keyword>
<evidence type="ECO:0000256" key="2">
    <source>
        <dbReference type="ARBA" id="ARBA00009137"/>
    </source>
</evidence>
<feature type="transmembrane region" description="Helical" evidence="9">
    <location>
        <begin position="329"/>
        <end position="357"/>
    </location>
</feature>
<sequence>MNMRLYLFLLGRIALLNAAVLGLPLGCALYWGEDTVLAFAGPLAVTLVLGLLLKTAGKQHKKQLGVAEGAWYLLSIWFLLGLIGMMPYVWTGMLTPADAFFESVSAYTTTGISLLAAGQAEAHSLLFWHSLMEWMGGLNFIIMLVTVVPQVSGCFGVTLSAHQSIAFSPMISRMRNAALQTGKIYAGITIISALLYLAAGMNVFEAINQAMTTASTSGGTTSLDFAGYDNSFLEIAAMVSMILASCNFLLIWRALSRRELRSIFSDTELRTFLAIVGAVSALIVFHLWRSGVYDFWQSLRYGTFAVVSFLSTTGYASAQFSLWPGFDRYVLFLLVFAGGCIGSATGGLRIMRIIVLFRMAAREMRRTLHPQMVVSLKIDGVSVSMKIISRVLSFFFLYMGVFFFSMLVISLSGIPLLQSMGVAAGCLSSVGSTAELYGLASYASLPVWTKLYCTFVMILGRIEIFSFLIVLQTIAARFHSKW</sequence>
<evidence type="ECO:0000256" key="8">
    <source>
        <dbReference type="ARBA" id="ARBA00023136"/>
    </source>
</evidence>
<feature type="transmembrane region" description="Helical" evidence="9">
    <location>
        <begin position="69"/>
        <end position="90"/>
    </location>
</feature>
<protein>
    <submittedName>
        <fullName evidence="10">TrkH family potassium uptake protein</fullName>
    </submittedName>
</protein>
<keyword evidence="7" id="KW-0406">Ion transport</keyword>
<comment type="subcellular location">
    <subcellularLocation>
        <location evidence="1">Cell membrane</location>
        <topology evidence="1">Multi-pass membrane protein</topology>
    </subcellularLocation>
</comment>
<proteinExistence type="inferred from homology"/>
<organism evidence="10 11">
    <name type="scientific">Megasphaera hexanoica</name>
    <dbReference type="NCBI Taxonomy" id="1675036"/>
    <lineage>
        <taxon>Bacteria</taxon>
        <taxon>Bacillati</taxon>
        <taxon>Bacillota</taxon>
        <taxon>Negativicutes</taxon>
        <taxon>Veillonellales</taxon>
        <taxon>Veillonellaceae</taxon>
        <taxon>Megasphaera</taxon>
    </lineage>
</organism>
<dbReference type="PANTHER" id="PTHR32024">
    <property type="entry name" value="TRK SYSTEM POTASSIUM UPTAKE PROTEIN TRKG-RELATED"/>
    <property type="match status" value="1"/>
</dbReference>
<dbReference type="GO" id="GO:0030001">
    <property type="term" value="P:metal ion transport"/>
    <property type="evidence" value="ECO:0007669"/>
    <property type="project" value="UniProtKB-ARBA"/>
</dbReference>
<keyword evidence="3" id="KW-0813">Transport</keyword>
<dbReference type="Pfam" id="PF02386">
    <property type="entry name" value="TrkH"/>
    <property type="match status" value="1"/>
</dbReference>
<feature type="transmembrane region" description="Helical" evidence="9">
    <location>
        <begin position="235"/>
        <end position="255"/>
    </location>
</feature>
<dbReference type="PANTHER" id="PTHR32024:SF2">
    <property type="entry name" value="TRK SYSTEM POTASSIUM UPTAKE PROTEIN TRKG-RELATED"/>
    <property type="match status" value="1"/>
</dbReference>